<evidence type="ECO:0000256" key="1">
    <source>
        <dbReference type="SAM" id="SignalP"/>
    </source>
</evidence>
<dbReference type="RefSeq" id="WP_284203988.1">
    <property type="nucleotide sequence ID" value="NZ_BSPQ01000005.1"/>
</dbReference>
<evidence type="ECO:0000313" key="3">
    <source>
        <dbReference type="Proteomes" id="UP001157353"/>
    </source>
</evidence>
<keyword evidence="3" id="KW-1185">Reference proteome</keyword>
<name>A0ABQ6E0B0_9GAMM</name>
<proteinExistence type="predicted"/>
<gene>
    <name evidence="2" type="ORF">GCM10007916_19410</name>
</gene>
<accession>A0ABQ6E0B0</accession>
<protein>
    <submittedName>
        <fullName evidence="2">Uncharacterized protein</fullName>
    </submittedName>
</protein>
<comment type="caution">
    <text evidence="2">The sequence shown here is derived from an EMBL/GenBank/DDBJ whole genome shotgun (WGS) entry which is preliminary data.</text>
</comment>
<evidence type="ECO:0000313" key="2">
    <source>
        <dbReference type="EMBL" id="GLS90874.1"/>
    </source>
</evidence>
<dbReference type="Proteomes" id="UP001157353">
    <property type="component" value="Unassembled WGS sequence"/>
</dbReference>
<feature type="chain" id="PRO_5045868925" evidence="1">
    <location>
        <begin position="20"/>
        <end position="172"/>
    </location>
</feature>
<organism evidence="2 3">
    <name type="scientific">Psychromonas marina</name>
    <dbReference type="NCBI Taxonomy" id="88364"/>
    <lineage>
        <taxon>Bacteria</taxon>
        <taxon>Pseudomonadati</taxon>
        <taxon>Pseudomonadota</taxon>
        <taxon>Gammaproteobacteria</taxon>
        <taxon>Alteromonadales</taxon>
        <taxon>Psychromonadaceae</taxon>
        <taxon>Psychromonas</taxon>
    </lineage>
</organism>
<dbReference type="EMBL" id="BSPQ01000005">
    <property type="protein sequence ID" value="GLS90874.1"/>
    <property type="molecule type" value="Genomic_DNA"/>
</dbReference>
<reference evidence="3" key="1">
    <citation type="journal article" date="2019" name="Int. J. Syst. Evol. Microbiol.">
        <title>The Global Catalogue of Microorganisms (GCM) 10K type strain sequencing project: providing services to taxonomists for standard genome sequencing and annotation.</title>
        <authorList>
            <consortium name="The Broad Institute Genomics Platform"/>
            <consortium name="The Broad Institute Genome Sequencing Center for Infectious Disease"/>
            <person name="Wu L."/>
            <person name="Ma J."/>
        </authorList>
    </citation>
    <scope>NUCLEOTIDE SEQUENCE [LARGE SCALE GENOMIC DNA]</scope>
    <source>
        <strain evidence="3">NBRC 103166</strain>
    </source>
</reference>
<feature type="signal peptide" evidence="1">
    <location>
        <begin position="1"/>
        <end position="19"/>
    </location>
</feature>
<keyword evidence="1" id="KW-0732">Signal</keyword>
<sequence>MLKLLTLILLMSISFISYAAEATITAGTTIKTRLAEPIDSRVRSTGYRFRITVDSDIERQGKVIIKAGSKAQAMITHMQKSGKGLAPPAIVVALATLTINNRRINVESFQTAGKGTSSERKEIGEIDENENLVIGKRGEQITTTIPVITKGYDLMLNEGTVIYFILKEPIVL</sequence>